<evidence type="ECO:0000256" key="2">
    <source>
        <dbReference type="ARBA" id="ARBA00023015"/>
    </source>
</evidence>
<dbReference type="InterPro" id="IPR006504">
    <property type="entry name" value="Tscrpt_reg_Spx/MgsR"/>
</dbReference>
<sequence>MITLFLSPSCTSCRKARAWLLNHDVPFQEHNIMTSPLSRDELQHILSLTENGTDDIISTRSKIFQKLNVDVENMSISELIRLIGENPSLLRRPIILDGKRMQIGFNEDEIRAFLPRGYRQQELRDATLRAEIE</sequence>
<reference evidence="7" key="2">
    <citation type="submission" date="2020-09" db="EMBL/GenBank/DDBJ databases">
        <authorList>
            <person name="Sun Q."/>
            <person name="Zhou Y."/>
        </authorList>
    </citation>
    <scope>NUCLEOTIDE SEQUENCE</scope>
    <source>
        <strain evidence="7">CGMCC 1.15533</strain>
    </source>
</reference>
<evidence type="ECO:0000256" key="3">
    <source>
        <dbReference type="ARBA" id="ARBA00023157"/>
    </source>
</evidence>
<keyword evidence="4 6" id="KW-0804">Transcription</keyword>
<evidence type="ECO:0000256" key="1">
    <source>
        <dbReference type="ARBA" id="ARBA00022490"/>
    </source>
</evidence>
<comment type="function">
    <text evidence="6">Global transcriptional regulator that plays a key role in stress response and exerts either positive or negative regulation of genes. Acts by interacting with the C-terminal domain of the alpha subunit of the RNA polymerase (RNAP). This interaction can enhance binding of RNAP to the promoter region of target genes and stimulate their transcription, or block interaction of RNAP with activator.</text>
</comment>
<comment type="subcellular location">
    <subcellularLocation>
        <location evidence="6">Cytoplasm</location>
    </subcellularLocation>
</comment>
<reference evidence="7" key="1">
    <citation type="journal article" date="2014" name="Int. J. Syst. Evol. Microbiol.">
        <title>Complete genome sequence of Corynebacterium casei LMG S-19264T (=DSM 44701T), isolated from a smear-ripened cheese.</title>
        <authorList>
            <consortium name="US DOE Joint Genome Institute (JGI-PGF)"/>
            <person name="Walter F."/>
            <person name="Albersmeier A."/>
            <person name="Kalinowski J."/>
            <person name="Ruckert C."/>
        </authorList>
    </citation>
    <scope>NUCLEOTIDE SEQUENCE</scope>
    <source>
        <strain evidence="7">CGMCC 1.15533</strain>
    </source>
</reference>
<dbReference type="PANTHER" id="PTHR30041:SF7">
    <property type="entry name" value="GLOBAL TRANSCRIPTIONAL REGULATOR SPX"/>
    <property type="match status" value="1"/>
</dbReference>
<gene>
    <name evidence="7" type="primary">arsC</name>
    <name evidence="6" type="synonym">spx</name>
    <name evidence="7" type="ORF">GCM10011510_06600</name>
</gene>
<dbReference type="EMBL" id="BMJN01000007">
    <property type="protein sequence ID" value="GGE28109.1"/>
    <property type="molecule type" value="Genomic_DNA"/>
</dbReference>
<dbReference type="HAMAP" id="MF_01132">
    <property type="entry name" value="Spx"/>
    <property type="match status" value="1"/>
</dbReference>
<evidence type="ECO:0000256" key="5">
    <source>
        <dbReference type="ARBA" id="ARBA00023284"/>
    </source>
</evidence>
<dbReference type="Pfam" id="PF03960">
    <property type="entry name" value="ArsC"/>
    <property type="match status" value="1"/>
</dbReference>
<comment type="similarity">
    <text evidence="6">Belongs to the ArsC family. Spx subfamily.</text>
</comment>
<comment type="subunit">
    <text evidence="6">Interacts with the C-terminal domain of the alpha subunit of the RNAP.</text>
</comment>
<dbReference type="PROSITE" id="PS51353">
    <property type="entry name" value="ARSC"/>
    <property type="match status" value="1"/>
</dbReference>
<dbReference type="RefSeq" id="WP_068992406.1">
    <property type="nucleotide sequence ID" value="NZ_BMJN01000007.1"/>
</dbReference>
<dbReference type="CDD" id="cd03032">
    <property type="entry name" value="ArsC_Spx"/>
    <property type="match status" value="1"/>
</dbReference>
<organism evidence="7 8">
    <name type="scientific">Streptococcus himalayensis</name>
    <dbReference type="NCBI Taxonomy" id="1888195"/>
    <lineage>
        <taxon>Bacteria</taxon>
        <taxon>Bacillati</taxon>
        <taxon>Bacillota</taxon>
        <taxon>Bacilli</taxon>
        <taxon>Lactobacillales</taxon>
        <taxon>Streptococcaceae</taxon>
        <taxon>Streptococcus</taxon>
    </lineage>
</organism>
<keyword evidence="1 6" id="KW-0963">Cytoplasm</keyword>
<dbReference type="NCBIfam" id="NF002459">
    <property type="entry name" value="PRK01655.1"/>
    <property type="match status" value="1"/>
</dbReference>
<dbReference type="AlphaFoldDB" id="A0A917A545"/>
<dbReference type="PANTHER" id="PTHR30041">
    <property type="entry name" value="ARSENATE REDUCTASE"/>
    <property type="match status" value="1"/>
</dbReference>
<accession>A0A917A545</accession>
<dbReference type="NCBIfam" id="TIGR01617">
    <property type="entry name" value="arsC_related"/>
    <property type="match status" value="1"/>
</dbReference>
<feature type="disulfide bond" description="Redox-active" evidence="6">
    <location>
        <begin position="10"/>
        <end position="13"/>
    </location>
</feature>
<evidence type="ECO:0000256" key="6">
    <source>
        <dbReference type="HAMAP-Rule" id="MF_01132"/>
    </source>
</evidence>
<dbReference type="InterPro" id="IPR006660">
    <property type="entry name" value="Arsenate_reductase-like"/>
</dbReference>
<dbReference type="InterPro" id="IPR023731">
    <property type="entry name" value="Spx"/>
</dbReference>
<evidence type="ECO:0000313" key="7">
    <source>
        <dbReference type="EMBL" id="GGE28109.1"/>
    </source>
</evidence>
<keyword evidence="3 6" id="KW-1015">Disulfide bond</keyword>
<proteinExistence type="inferred from homology"/>
<protein>
    <recommendedName>
        <fullName evidence="6">Global transcriptional regulator Spx</fullName>
    </recommendedName>
</protein>
<dbReference type="OrthoDB" id="9794155at2"/>
<dbReference type="InterPro" id="IPR036249">
    <property type="entry name" value="Thioredoxin-like_sf"/>
</dbReference>
<keyword evidence="8" id="KW-1185">Reference proteome</keyword>
<dbReference type="GO" id="GO:0045892">
    <property type="term" value="P:negative regulation of DNA-templated transcription"/>
    <property type="evidence" value="ECO:0007669"/>
    <property type="project" value="InterPro"/>
</dbReference>
<dbReference type="GO" id="GO:0005737">
    <property type="term" value="C:cytoplasm"/>
    <property type="evidence" value="ECO:0007669"/>
    <property type="project" value="UniProtKB-SubCell"/>
</dbReference>
<keyword evidence="2 6" id="KW-0805">Transcription regulation</keyword>
<dbReference type="PROSITE" id="PS51354">
    <property type="entry name" value="GLUTAREDOXIN_2"/>
    <property type="match status" value="1"/>
</dbReference>
<name>A0A917A545_9STRE</name>
<comment type="caution">
    <text evidence="7">The sequence shown here is derived from an EMBL/GenBank/DDBJ whole genome shotgun (WGS) entry which is preliminary data.</text>
</comment>
<evidence type="ECO:0000256" key="4">
    <source>
        <dbReference type="ARBA" id="ARBA00023163"/>
    </source>
</evidence>
<keyword evidence="5 6" id="KW-0676">Redox-active center</keyword>
<dbReference type="SUPFAM" id="SSF52833">
    <property type="entry name" value="Thioredoxin-like"/>
    <property type="match status" value="1"/>
</dbReference>
<evidence type="ECO:0000313" key="8">
    <source>
        <dbReference type="Proteomes" id="UP000660801"/>
    </source>
</evidence>
<dbReference type="Proteomes" id="UP000660801">
    <property type="component" value="Unassembled WGS sequence"/>
</dbReference>
<dbReference type="Gene3D" id="3.40.30.10">
    <property type="entry name" value="Glutaredoxin"/>
    <property type="match status" value="1"/>
</dbReference>